<dbReference type="GO" id="GO:0000160">
    <property type="term" value="P:phosphorelay signal transduction system"/>
    <property type="evidence" value="ECO:0007669"/>
    <property type="project" value="UniProtKB-KW"/>
</dbReference>
<protein>
    <submittedName>
        <fullName evidence="5">Response regulator</fullName>
    </submittedName>
</protein>
<dbReference type="PANTHER" id="PTHR45339">
    <property type="entry name" value="HYBRID SIGNAL TRANSDUCTION HISTIDINE KINASE J"/>
    <property type="match status" value="1"/>
</dbReference>
<evidence type="ECO:0000256" key="2">
    <source>
        <dbReference type="ARBA" id="ARBA00023012"/>
    </source>
</evidence>
<dbReference type="Pfam" id="PF00072">
    <property type="entry name" value="Response_reg"/>
    <property type="match status" value="1"/>
</dbReference>
<sequence>MRKPTAPRLLLADDNTVVLNASAAALILHGFEVHTAIDGLSALTAIQHWHPDIALLDIEMPLMDGRTVARNVRAMVLETQPLLIALTALTSLADRLASIQAGFNYHFTKPVQFEALLRTLDFHLDRSLKHFQPTDGTT</sequence>
<gene>
    <name evidence="5" type="ORF">CBA19CS42_40285</name>
</gene>
<comment type="caution">
    <text evidence="5">The sequence shown here is derived from an EMBL/GenBank/DDBJ whole genome shotgun (WGS) entry which is preliminary data.</text>
</comment>
<dbReference type="EMBL" id="BPUS01000050">
    <property type="protein sequence ID" value="GJH30895.1"/>
    <property type="molecule type" value="Genomic_DNA"/>
</dbReference>
<accession>A0AA37IJL6</accession>
<dbReference type="Gene3D" id="3.40.50.2300">
    <property type="match status" value="1"/>
</dbReference>
<dbReference type="SUPFAM" id="SSF52172">
    <property type="entry name" value="CheY-like"/>
    <property type="match status" value="1"/>
</dbReference>
<evidence type="ECO:0000256" key="3">
    <source>
        <dbReference type="PROSITE-ProRule" id="PRU00169"/>
    </source>
</evidence>
<organism evidence="5 6">
    <name type="scientific">Caballeronia novacaledonica</name>
    <dbReference type="NCBI Taxonomy" id="1544861"/>
    <lineage>
        <taxon>Bacteria</taxon>
        <taxon>Pseudomonadati</taxon>
        <taxon>Pseudomonadota</taxon>
        <taxon>Betaproteobacteria</taxon>
        <taxon>Burkholderiales</taxon>
        <taxon>Burkholderiaceae</taxon>
        <taxon>Caballeronia</taxon>
    </lineage>
</organism>
<keyword evidence="1 3" id="KW-0597">Phosphoprotein</keyword>
<proteinExistence type="predicted"/>
<dbReference type="PANTHER" id="PTHR45339:SF1">
    <property type="entry name" value="HYBRID SIGNAL TRANSDUCTION HISTIDINE KINASE J"/>
    <property type="match status" value="1"/>
</dbReference>
<evidence type="ECO:0000313" key="6">
    <source>
        <dbReference type="Proteomes" id="UP001055111"/>
    </source>
</evidence>
<dbReference type="RefSeq" id="WP_238218424.1">
    <property type="nucleotide sequence ID" value="NZ_BPUS01000050.1"/>
</dbReference>
<dbReference type="Proteomes" id="UP001055111">
    <property type="component" value="Unassembled WGS sequence"/>
</dbReference>
<feature type="domain" description="Response regulatory" evidence="4">
    <location>
        <begin position="8"/>
        <end position="124"/>
    </location>
</feature>
<evidence type="ECO:0000256" key="1">
    <source>
        <dbReference type="ARBA" id="ARBA00022553"/>
    </source>
</evidence>
<keyword evidence="2" id="KW-0902">Two-component regulatory system</keyword>
<reference evidence="5" key="1">
    <citation type="submission" date="2022-09" db="EMBL/GenBank/DDBJ databases">
        <title>Isolation and characterization of 3-chlorobenzoate degrading bacteria from soils in Shizuoka.</title>
        <authorList>
            <person name="Ifat A."/>
            <person name="Ogawa N."/>
            <person name="Kimbara K."/>
            <person name="Moriuchi R."/>
            <person name="Dohra H."/>
            <person name="Shintani M."/>
        </authorList>
    </citation>
    <scope>NUCLEOTIDE SEQUENCE</scope>
    <source>
        <strain evidence="5">19CS4-2</strain>
    </source>
</reference>
<evidence type="ECO:0000259" key="4">
    <source>
        <dbReference type="PROSITE" id="PS50110"/>
    </source>
</evidence>
<feature type="modified residue" description="4-aspartylphosphate" evidence="3">
    <location>
        <position position="57"/>
    </location>
</feature>
<dbReference type="AlphaFoldDB" id="A0AA37IJL6"/>
<dbReference type="InterPro" id="IPR001789">
    <property type="entry name" value="Sig_transdc_resp-reg_receiver"/>
</dbReference>
<dbReference type="InterPro" id="IPR011006">
    <property type="entry name" value="CheY-like_superfamily"/>
</dbReference>
<dbReference type="PROSITE" id="PS50110">
    <property type="entry name" value="RESPONSE_REGULATORY"/>
    <property type="match status" value="1"/>
</dbReference>
<name>A0AA37IJL6_9BURK</name>
<dbReference type="SMART" id="SM00448">
    <property type="entry name" value="REC"/>
    <property type="match status" value="1"/>
</dbReference>
<evidence type="ECO:0000313" key="5">
    <source>
        <dbReference type="EMBL" id="GJH30895.1"/>
    </source>
</evidence>